<evidence type="ECO:0000256" key="1">
    <source>
        <dbReference type="PIRSR" id="PIRSR601310-1"/>
    </source>
</evidence>
<dbReference type="PANTHER" id="PTHR46648">
    <property type="entry name" value="HIT FAMILY PROTEIN 1"/>
    <property type="match status" value="1"/>
</dbReference>
<feature type="active site" description="Tele-AMP-histidine intermediate" evidence="1">
    <location>
        <position position="160"/>
    </location>
</feature>
<feature type="domain" description="HIT" evidence="4">
    <location>
        <begin position="58"/>
        <end position="173"/>
    </location>
</feature>
<organism evidence="5 6">
    <name type="scientific">Aspergillus sclerotiicarbonarius (strain CBS 121057 / IBT 28362)</name>
    <dbReference type="NCBI Taxonomy" id="1448318"/>
    <lineage>
        <taxon>Eukaryota</taxon>
        <taxon>Fungi</taxon>
        <taxon>Dikarya</taxon>
        <taxon>Ascomycota</taxon>
        <taxon>Pezizomycotina</taxon>
        <taxon>Eurotiomycetes</taxon>
        <taxon>Eurotiomycetidae</taxon>
        <taxon>Eurotiales</taxon>
        <taxon>Aspergillaceae</taxon>
        <taxon>Aspergillus</taxon>
        <taxon>Aspergillus subgen. Circumdati</taxon>
    </lineage>
</organism>
<dbReference type="SUPFAM" id="SSF54197">
    <property type="entry name" value="HIT-like"/>
    <property type="match status" value="1"/>
</dbReference>
<dbReference type="STRING" id="1448318.A0A319F389"/>
<dbReference type="VEuPathDB" id="FungiDB:BO78DRAFT_424889"/>
<dbReference type="InterPro" id="IPR019808">
    <property type="entry name" value="Histidine_triad_CS"/>
</dbReference>
<dbReference type="AlphaFoldDB" id="A0A319F389"/>
<dbReference type="EMBL" id="KZ826315">
    <property type="protein sequence ID" value="PYI12444.1"/>
    <property type="molecule type" value="Genomic_DNA"/>
</dbReference>
<dbReference type="GO" id="GO:0003824">
    <property type="term" value="F:catalytic activity"/>
    <property type="evidence" value="ECO:0007669"/>
    <property type="project" value="InterPro"/>
</dbReference>
<dbReference type="InterPro" id="IPR011146">
    <property type="entry name" value="HIT-like"/>
</dbReference>
<keyword evidence="6" id="KW-1185">Reference proteome</keyword>
<dbReference type="GO" id="GO:0009117">
    <property type="term" value="P:nucleotide metabolic process"/>
    <property type="evidence" value="ECO:0007669"/>
    <property type="project" value="TreeGrafter"/>
</dbReference>
<dbReference type="OrthoDB" id="1915375at2759"/>
<evidence type="ECO:0000313" key="6">
    <source>
        <dbReference type="Proteomes" id="UP000248423"/>
    </source>
</evidence>
<proteinExistence type="predicted"/>
<gene>
    <name evidence="5" type="ORF">BO78DRAFT_424889</name>
</gene>
<dbReference type="InterPro" id="IPR001310">
    <property type="entry name" value="Histidine_triad_HIT"/>
</dbReference>
<dbReference type="PROSITE" id="PS51084">
    <property type="entry name" value="HIT_2"/>
    <property type="match status" value="1"/>
</dbReference>
<dbReference type="InterPro" id="IPR036265">
    <property type="entry name" value="HIT-like_sf"/>
</dbReference>
<evidence type="ECO:0000256" key="2">
    <source>
        <dbReference type="PIRSR" id="PIRSR601310-3"/>
    </source>
</evidence>
<dbReference type="Proteomes" id="UP000248423">
    <property type="component" value="Unassembled WGS sequence"/>
</dbReference>
<dbReference type="PANTHER" id="PTHR46648:SF2">
    <property type="entry name" value="HIT DOMAIN-CONTAINING PROTEIN"/>
    <property type="match status" value="1"/>
</dbReference>
<reference evidence="5 6" key="1">
    <citation type="submission" date="2018-02" db="EMBL/GenBank/DDBJ databases">
        <title>The genomes of Aspergillus section Nigri reveals drivers in fungal speciation.</title>
        <authorList>
            <consortium name="DOE Joint Genome Institute"/>
            <person name="Vesth T.C."/>
            <person name="Nybo J."/>
            <person name="Theobald S."/>
            <person name="Brandl J."/>
            <person name="Frisvad J.C."/>
            <person name="Nielsen K.F."/>
            <person name="Lyhne E.K."/>
            <person name="Kogle M.E."/>
            <person name="Kuo A."/>
            <person name="Riley R."/>
            <person name="Clum A."/>
            <person name="Nolan M."/>
            <person name="Lipzen A."/>
            <person name="Salamov A."/>
            <person name="Henrissat B."/>
            <person name="Wiebenga A."/>
            <person name="De vries R.P."/>
            <person name="Grigoriev I.V."/>
            <person name="Mortensen U.H."/>
            <person name="Andersen M.R."/>
            <person name="Baker S.E."/>
        </authorList>
    </citation>
    <scope>NUCLEOTIDE SEQUENCE [LARGE SCALE GENOMIC DNA]</scope>
    <source>
        <strain evidence="5 6">CBS 121057</strain>
    </source>
</reference>
<protein>
    <submittedName>
        <fullName evidence="5">HIT-like protein</fullName>
    </submittedName>
</protein>
<name>A0A319F389_ASPSB</name>
<accession>A0A319F389</accession>
<dbReference type="PRINTS" id="PR00332">
    <property type="entry name" value="HISTRIAD"/>
</dbReference>
<dbReference type="Pfam" id="PF01230">
    <property type="entry name" value="HIT"/>
    <property type="match status" value="1"/>
</dbReference>
<dbReference type="PROSITE" id="PS00892">
    <property type="entry name" value="HIT_1"/>
    <property type="match status" value="1"/>
</dbReference>
<evidence type="ECO:0000259" key="4">
    <source>
        <dbReference type="PROSITE" id="PS51084"/>
    </source>
</evidence>
<dbReference type="Gene3D" id="3.30.428.10">
    <property type="entry name" value="HIT-like"/>
    <property type="match status" value="1"/>
</dbReference>
<feature type="short sequence motif" description="Histidine triad motif" evidence="2 3">
    <location>
        <begin position="158"/>
        <end position="162"/>
    </location>
</feature>
<evidence type="ECO:0000313" key="5">
    <source>
        <dbReference type="EMBL" id="PYI12444.1"/>
    </source>
</evidence>
<sequence length="238" mass="26522">MTITSCPFCTIAHTYPPFPPTTFLRLQNSINTNNNDTSDLNIVPPTVVDSTNYDLPVVGSGTILGEGQAHLILSTHHVLAFLDIMPLTRGHVLVVPRRHCEKLADVGVGVGREIGQWLPIISRVVMRVLFGDAEEEKRDWCWNVVQNNGVRAAQQVPHVHFHVIPRPPDRPATTGLGKTHMSYVMFGRGQREDLDDEEGEVLARLLREELAREVQRVKREEGVDLEGEFGVVNGKGKL</sequence>
<evidence type="ECO:0000256" key="3">
    <source>
        <dbReference type="PROSITE-ProRule" id="PRU00464"/>
    </source>
</evidence>